<feature type="region of interest" description="Disordered" evidence="2">
    <location>
        <begin position="1"/>
        <end position="47"/>
    </location>
</feature>
<name>A0A078A096_STYLE</name>
<organism evidence="3 4">
    <name type="scientific">Stylonychia lemnae</name>
    <name type="common">Ciliate</name>
    <dbReference type="NCBI Taxonomy" id="5949"/>
    <lineage>
        <taxon>Eukaryota</taxon>
        <taxon>Sar</taxon>
        <taxon>Alveolata</taxon>
        <taxon>Ciliophora</taxon>
        <taxon>Intramacronucleata</taxon>
        <taxon>Spirotrichea</taxon>
        <taxon>Stichotrichia</taxon>
        <taxon>Sporadotrichida</taxon>
        <taxon>Oxytrichidae</taxon>
        <taxon>Stylonychinae</taxon>
        <taxon>Stylonychia</taxon>
    </lineage>
</organism>
<evidence type="ECO:0000313" key="3">
    <source>
        <dbReference type="EMBL" id="CDW74848.1"/>
    </source>
</evidence>
<dbReference type="InParanoid" id="A0A078A096"/>
<feature type="region of interest" description="Disordered" evidence="2">
    <location>
        <begin position="138"/>
        <end position="185"/>
    </location>
</feature>
<feature type="compositionally biased region" description="Low complexity" evidence="2">
    <location>
        <begin position="140"/>
        <end position="159"/>
    </location>
</feature>
<keyword evidence="1" id="KW-0175">Coiled coil</keyword>
<accession>A0A078A096</accession>
<reference evidence="3 4" key="1">
    <citation type="submission" date="2014-06" db="EMBL/GenBank/DDBJ databases">
        <authorList>
            <person name="Swart Estienne"/>
        </authorList>
    </citation>
    <scope>NUCLEOTIDE SEQUENCE [LARGE SCALE GENOMIC DNA]</scope>
    <source>
        <strain evidence="3 4">130c</strain>
    </source>
</reference>
<feature type="coiled-coil region" evidence="1">
    <location>
        <begin position="195"/>
        <end position="270"/>
    </location>
</feature>
<sequence>MANKKGYNEQYDEMQNDANGQREGGGNQGNNQKSNKGKSKDKNNEDAAQDLINYKGIYYDDDQGQKYTDPENGAHFEFTDLCRRIKKILSKVEWVSQHPLEVIEQQAATMLAIDPILAHAKEVVLQREKQALIKDITGASQGKKSQQSHQKQTVTQSTQGKMRDSMTSQQMSQNKKDLQQTQNRDSIQLSQQQQLEIQQQAMQQQQQNQQQLQQQQQQLLQQQQQQIQEQQYLQKQQQILQQQHQQQMQQQQLQQALQQQQQEALLAQAKWRSKSNENQISNTSNMANSQKIQKSTMKVQEVTLHQIGIGSNTLENPSFIDTQSAAKLNNRGKTPQSLSKSISNGQSGSIEKCNSLSQNMKKMQANKMGYNESIISAAGTNITMQNQTQLTFVLMKSIQEIITKIKQRKAKFPIKQYIRWELTICEAFSACNFLVKEYKQVREQQHFLVSILNKINDSYSNNNNSNLNNKTQIIQKSTIPTRNNTDNLMPNFNNNSLAIQNFGSLAIQSTTIGNSVSKSRNLQNNIFRTTASIGSAKGINKSMLSNTQTNIDPSLLIGTSLQNQGALNKKFVDSMGGLGSGSHTKQISGSSKFNQTIAQQNTQLYSMIYQNRQKNMVSNFLKGVDQRQQQKTSNGGSIGAGTNSYQKGVGTSRNQGLNAPTATKKNNMNRSNIVGSSGSGNQTMDIVINKSLIGNRFY</sequence>
<feature type="compositionally biased region" description="Polar residues" evidence="2">
    <location>
        <begin position="276"/>
        <end position="294"/>
    </location>
</feature>
<evidence type="ECO:0000256" key="1">
    <source>
        <dbReference type="SAM" id="Coils"/>
    </source>
</evidence>
<feature type="region of interest" description="Disordered" evidence="2">
    <location>
        <begin position="272"/>
        <end position="294"/>
    </location>
</feature>
<proteinExistence type="predicted"/>
<dbReference type="EMBL" id="CCKQ01003711">
    <property type="protein sequence ID" value="CDW74848.1"/>
    <property type="molecule type" value="Genomic_DNA"/>
</dbReference>
<feature type="compositionally biased region" description="Polar residues" evidence="2">
    <location>
        <begin position="165"/>
        <end position="185"/>
    </location>
</feature>
<feature type="region of interest" description="Disordered" evidence="2">
    <location>
        <begin position="329"/>
        <end position="349"/>
    </location>
</feature>
<gene>
    <name evidence="3" type="primary">Contig8551.g9128</name>
    <name evidence="3" type="ORF">STYLEM_3831</name>
</gene>
<evidence type="ECO:0000256" key="2">
    <source>
        <dbReference type="SAM" id="MobiDB-lite"/>
    </source>
</evidence>
<dbReference type="Proteomes" id="UP000039865">
    <property type="component" value="Unassembled WGS sequence"/>
</dbReference>
<keyword evidence="4" id="KW-1185">Reference proteome</keyword>
<protein>
    <submittedName>
        <fullName evidence="3">Uncharacterized protein</fullName>
    </submittedName>
</protein>
<evidence type="ECO:0000313" key="4">
    <source>
        <dbReference type="Proteomes" id="UP000039865"/>
    </source>
</evidence>
<dbReference type="AlphaFoldDB" id="A0A078A096"/>
<feature type="region of interest" description="Disordered" evidence="2">
    <location>
        <begin position="628"/>
        <end position="670"/>
    </location>
</feature>